<evidence type="ECO:0000313" key="2">
    <source>
        <dbReference type="EMBL" id="KAK7000523.1"/>
    </source>
</evidence>
<dbReference type="SUPFAM" id="SSF54695">
    <property type="entry name" value="POZ domain"/>
    <property type="match status" value="1"/>
</dbReference>
<dbReference type="EMBL" id="JAWWNJ010000088">
    <property type="protein sequence ID" value="KAK7000523.1"/>
    <property type="molecule type" value="Genomic_DNA"/>
</dbReference>
<dbReference type="Proteomes" id="UP001362999">
    <property type="component" value="Unassembled WGS sequence"/>
</dbReference>
<proteinExistence type="predicted"/>
<name>A0AAW0A3L1_9AGAR</name>
<reference evidence="2 3" key="1">
    <citation type="journal article" date="2024" name="J Genomics">
        <title>Draft genome sequencing and assembly of Favolaschia claudopus CIRM-BRFM 2984 isolated from oak limbs.</title>
        <authorList>
            <person name="Navarro D."/>
            <person name="Drula E."/>
            <person name="Chaduli D."/>
            <person name="Cazenave R."/>
            <person name="Ahrendt S."/>
            <person name="Wang J."/>
            <person name="Lipzen A."/>
            <person name="Daum C."/>
            <person name="Barry K."/>
            <person name="Grigoriev I.V."/>
            <person name="Favel A."/>
            <person name="Rosso M.N."/>
            <person name="Martin F."/>
        </authorList>
    </citation>
    <scope>NUCLEOTIDE SEQUENCE [LARGE SCALE GENOMIC DNA]</scope>
    <source>
        <strain evidence="2 3">CIRM-BRFM 2984</strain>
    </source>
</reference>
<accession>A0AAW0A3L1</accession>
<sequence length="349" mass="38922">MSSTPTSPPPHTSNARIPFSGATSTDSDTRPTDFILRSCEGVDFHVRKDMLRALSDFFDDMFSMVREGLDGEDLFFAGKTVLAVPESTKVLYALLSIAYPRQQPSLGSPEKGLGIDDILEIMEAAQKYQFVVAEPLIKNLLGASALIQQHPHRIFAIARLHQLPVHIVREAALGTLRFSVTPLRLQFPEMDRISWSAAQRLFDFHQICGERVHVRLARMDERFEGGTHMVNNKQTQKRYIWWQRNDGEGNGFHPAVHNASCGARAGQHGTGKSAPWFTAHLTKLLVKIRGSPAPSTILVEVVNVAPSERALIMACGACKKFADEDLKNFAERLAVKVRLITEQVAEDYF</sequence>
<evidence type="ECO:0008006" key="4">
    <source>
        <dbReference type="Google" id="ProtNLM"/>
    </source>
</evidence>
<feature type="compositionally biased region" description="Pro residues" evidence="1">
    <location>
        <begin position="1"/>
        <end position="11"/>
    </location>
</feature>
<dbReference type="InterPro" id="IPR011333">
    <property type="entry name" value="SKP1/BTB/POZ_sf"/>
</dbReference>
<organism evidence="2 3">
    <name type="scientific">Favolaschia claudopus</name>
    <dbReference type="NCBI Taxonomy" id="2862362"/>
    <lineage>
        <taxon>Eukaryota</taxon>
        <taxon>Fungi</taxon>
        <taxon>Dikarya</taxon>
        <taxon>Basidiomycota</taxon>
        <taxon>Agaricomycotina</taxon>
        <taxon>Agaricomycetes</taxon>
        <taxon>Agaricomycetidae</taxon>
        <taxon>Agaricales</taxon>
        <taxon>Marasmiineae</taxon>
        <taxon>Mycenaceae</taxon>
        <taxon>Favolaschia</taxon>
    </lineage>
</organism>
<gene>
    <name evidence="2" type="ORF">R3P38DRAFT_2651173</name>
</gene>
<feature type="region of interest" description="Disordered" evidence="1">
    <location>
        <begin position="1"/>
        <end position="30"/>
    </location>
</feature>
<keyword evidence="3" id="KW-1185">Reference proteome</keyword>
<dbReference type="AlphaFoldDB" id="A0AAW0A3L1"/>
<comment type="caution">
    <text evidence="2">The sequence shown here is derived from an EMBL/GenBank/DDBJ whole genome shotgun (WGS) entry which is preliminary data.</text>
</comment>
<protein>
    <recommendedName>
        <fullName evidence="4">BTB domain-containing protein</fullName>
    </recommendedName>
</protein>
<evidence type="ECO:0000256" key="1">
    <source>
        <dbReference type="SAM" id="MobiDB-lite"/>
    </source>
</evidence>
<dbReference type="Gene3D" id="3.30.710.10">
    <property type="entry name" value="Potassium Channel Kv1.1, Chain A"/>
    <property type="match status" value="1"/>
</dbReference>
<evidence type="ECO:0000313" key="3">
    <source>
        <dbReference type="Proteomes" id="UP001362999"/>
    </source>
</evidence>